<dbReference type="Gene3D" id="2.10.70.40">
    <property type="entry name" value="peptidoglycan hydrolase"/>
    <property type="match status" value="1"/>
</dbReference>
<dbReference type="SMART" id="SM00047">
    <property type="entry name" value="LYZ2"/>
    <property type="match status" value="1"/>
</dbReference>
<dbReference type="GO" id="GO:0071555">
    <property type="term" value="P:cell wall organization"/>
    <property type="evidence" value="ECO:0007669"/>
    <property type="project" value="UniProtKB-KW"/>
</dbReference>
<evidence type="ECO:0000313" key="13">
    <source>
        <dbReference type="EMBL" id="AGA92157.1"/>
    </source>
</evidence>
<keyword evidence="10" id="KW-0961">Cell wall biogenesis/degradation</keyword>
<dbReference type="NCBIfam" id="TIGR02541">
    <property type="entry name" value="flagell_FlgJ"/>
    <property type="match status" value="1"/>
</dbReference>
<dbReference type="InterPro" id="IPR013377">
    <property type="entry name" value="FlgJ"/>
</dbReference>
<name>L0H288_9GAMM</name>
<evidence type="ECO:0000256" key="1">
    <source>
        <dbReference type="ARBA" id="ARBA00002954"/>
    </source>
</evidence>
<keyword evidence="8" id="KW-0378">Hydrolase</keyword>
<dbReference type="Proteomes" id="UP000010816">
    <property type="component" value="Chromosome"/>
</dbReference>
<comment type="subcellular location">
    <subcellularLocation>
        <location evidence="2">Periplasm</location>
    </subcellularLocation>
</comment>
<dbReference type="InterPro" id="IPR019301">
    <property type="entry name" value="Flagellar_prot_FlgJ_N"/>
</dbReference>
<dbReference type="STRING" id="765912.Thimo_3494"/>
<evidence type="ECO:0000256" key="3">
    <source>
        <dbReference type="ARBA" id="ARBA00006880"/>
    </source>
</evidence>
<dbReference type="OrthoDB" id="289937at2"/>
<dbReference type="GO" id="GO:0071973">
    <property type="term" value="P:bacterial-type flagellum-dependent cell motility"/>
    <property type="evidence" value="ECO:0007669"/>
    <property type="project" value="TreeGrafter"/>
</dbReference>
<dbReference type="GO" id="GO:0016798">
    <property type="term" value="F:hydrolase activity, acting on glycosyl bonds"/>
    <property type="evidence" value="ECO:0007669"/>
    <property type="project" value="UniProtKB-KW"/>
</dbReference>
<gene>
    <name evidence="13" type="ORF">Thimo_3494</name>
</gene>
<proteinExistence type="inferred from homology"/>
<dbReference type="eggNOG" id="COG3951">
    <property type="taxonomic scope" value="Bacteria"/>
</dbReference>
<dbReference type="PATRIC" id="fig|765912.4.peg.3426"/>
<keyword evidence="9" id="KW-0326">Glycosidase</keyword>
<dbReference type="PANTHER" id="PTHR33308:SF9">
    <property type="entry name" value="PEPTIDOGLYCAN HYDROLASE FLGJ"/>
    <property type="match status" value="1"/>
</dbReference>
<dbReference type="InterPro" id="IPR051056">
    <property type="entry name" value="Glycosyl_Hydrolase_73"/>
</dbReference>
<keyword evidence="13" id="KW-0969">Cilium</keyword>
<dbReference type="GO" id="GO:0044780">
    <property type="term" value="P:bacterial-type flagellum assembly"/>
    <property type="evidence" value="ECO:0007669"/>
    <property type="project" value="InterPro"/>
</dbReference>
<comment type="similarity">
    <text evidence="3">In the N-terminal section; belongs to the FlgJ family.</text>
</comment>
<dbReference type="Pfam" id="PF10135">
    <property type="entry name" value="Rod-binding"/>
    <property type="match status" value="1"/>
</dbReference>
<dbReference type="Gene3D" id="1.10.530.10">
    <property type="match status" value="1"/>
</dbReference>
<sequence>MIDEQQASRIYTDFQGFNTLRAGAREGSREALEVAAKQFEAYLVQQLLRASREANPDSDVLGGKSSGVYEDMFDKQMALSVTAGEGLGLADLLIRQLGGSIEDASTAALAGSESQANKDGAGAVPVRSVSQAANASAAIAQTPSANPLAAAEEGVSAGVPSAPVASQSGTPLVGVGAVAPAQRTPVRFANADEFVAAVMPHAIEVGAELGADPRLLVAQAALETGWGRSIIRNGDGTSSHNLFNIKAHRSWDGPVASVHTREFMRGSEVTVQAEFRSYDSFADSFRDYVDFLRSNPRYRTALTRTQDPEAFARSLQNAGYATDPAYADKIMQIYGSERLSGAVA</sequence>
<dbReference type="HOGENOM" id="CLU_013771_3_0_6"/>
<dbReference type="PANTHER" id="PTHR33308">
    <property type="entry name" value="PEPTIDOGLYCAN HYDROLASE FLGJ"/>
    <property type="match status" value="1"/>
</dbReference>
<keyword evidence="13" id="KW-0966">Cell projection</keyword>
<dbReference type="PRINTS" id="PR01002">
    <property type="entry name" value="FLGFLGJ"/>
</dbReference>
<dbReference type="GO" id="GO:0042597">
    <property type="term" value="C:periplasmic space"/>
    <property type="evidence" value="ECO:0007669"/>
    <property type="project" value="UniProtKB-SubCell"/>
</dbReference>
<dbReference type="EMBL" id="CP003051">
    <property type="protein sequence ID" value="AGA92157.1"/>
    <property type="molecule type" value="Genomic_DNA"/>
</dbReference>
<evidence type="ECO:0000256" key="10">
    <source>
        <dbReference type="ARBA" id="ARBA00023316"/>
    </source>
</evidence>
<dbReference type="KEGG" id="tmb:Thimo_3494"/>
<evidence type="ECO:0000256" key="2">
    <source>
        <dbReference type="ARBA" id="ARBA00004418"/>
    </source>
</evidence>
<keyword evidence="6" id="KW-0574">Periplasm</keyword>
<evidence type="ECO:0000256" key="8">
    <source>
        <dbReference type="ARBA" id="ARBA00022801"/>
    </source>
</evidence>
<dbReference type="RefSeq" id="WP_015282284.1">
    <property type="nucleotide sequence ID" value="NC_019940.1"/>
</dbReference>
<evidence type="ECO:0000313" key="14">
    <source>
        <dbReference type="Proteomes" id="UP000010816"/>
    </source>
</evidence>
<evidence type="ECO:0000256" key="5">
    <source>
        <dbReference type="ARBA" id="ARBA00013433"/>
    </source>
</evidence>
<evidence type="ECO:0000256" key="7">
    <source>
        <dbReference type="ARBA" id="ARBA00022795"/>
    </source>
</evidence>
<evidence type="ECO:0000256" key="6">
    <source>
        <dbReference type="ARBA" id="ARBA00022764"/>
    </source>
</evidence>
<accession>L0H288</accession>
<comment type="function">
    <text evidence="1">Flagellum-specific muramidase which hydrolyzes the peptidoglycan layer to assemble the rod structure in the periplasmic space.</text>
</comment>
<dbReference type="eggNOG" id="COG1705">
    <property type="taxonomic scope" value="Bacteria"/>
</dbReference>
<dbReference type="Pfam" id="PF01832">
    <property type="entry name" value="Glucosaminidase"/>
    <property type="match status" value="1"/>
</dbReference>
<dbReference type="AlphaFoldDB" id="L0H288"/>
<feature type="domain" description="Mannosyl-glycoprotein endo-beta-N-acetylglucosamidase-like" evidence="12">
    <location>
        <begin position="183"/>
        <end position="343"/>
    </location>
</feature>
<evidence type="ECO:0000256" key="4">
    <source>
        <dbReference type="ARBA" id="ARBA00007974"/>
    </source>
</evidence>
<protein>
    <recommendedName>
        <fullName evidence="5">Peptidoglycan hydrolase FlgJ</fullName>
    </recommendedName>
    <alternativeName>
        <fullName evidence="11">Muramidase FlgJ</fullName>
    </alternativeName>
</protein>
<dbReference type="FunFam" id="2.10.70.40:FF:000001">
    <property type="entry name" value="Flagellar assembly peptidoglycan hydrolase FlgJ"/>
    <property type="match status" value="1"/>
</dbReference>
<dbReference type="InterPro" id="IPR002901">
    <property type="entry name" value="MGlyc_endo_b_GlcNAc-like_dom"/>
</dbReference>
<evidence type="ECO:0000259" key="12">
    <source>
        <dbReference type="SMART" id="SM00047"/>
    </source>
</evidence>
<keyword evidence="13" id="KW-0282">Flagellum</keyword>
<organism evidence="13 14">
    <name type="scientific">Thioflavicoccus mobilis 8321</name>
    <dbReference type="NCBI Taxonomy" id="765912"/>
    <lineage>
        <taxon>Bacteria</taxon>
        <taxon>Pseudomonadati</taxon>
        <taxon>Pseudomonadota</taxon>
        <taxon>Gammaproteobacteria</taxon>
        <taxon>Chromatiales</taxon>
        <taxon>Chromatiaceae</taxon>
        <taxon>Thioflavicoccus</taxon>
    </lineage>
</organism>
<evidence type="ECO:0000256" key="11">
    <source>
        <dbReference type="ARBA" id="ARBA00030835"/>
    </source>
</evidence>
<evidence type="ECO:0000256" key="9">
    <source>
        <dbReference type="ARBA" id="ARBA00023295"/>
    </source>
</evidence>
<reference evidence="13 14" key="1">
    <citation type="submission" date="2011-09" db="EMBL/GenBank/DDBJ databases">
        <title>Complete sequence of chromosome of Thioflavicoccus mobilis 8321.</title>
        <authorList>
            <consortium name="US DOE Joint Genome Institute"/>
            <person name="Lucas S."/>
            <person name="Han J."/>
            <person name="Lapidus A."/>
            <person name="Cheng J.-F."/>
            <person name="Goodwin L."/>
            <person name="Pitluck S."/>
            <person name="Peters L."/>
            <person name="Ovchinnikova G."/>
            <person name="Lu M."/>
            <person name="Detter J.C."/>
            <person name="Han C."/>
            <person name="Tapia R."/>
            <person name="Land M."/>
            <person name="Hauser L."/>
            <person name="Kyrpides N."/>
            <person name="Ivanova N."/>
            <person name="Pagani I."/>
            <person name="Vogl K."/>
            <person name="Liu Z."/>
            <person name="Imhoff J."/>
            <person name="Thiel V."/>
            <person name="Frigaard N.-U."/>
            <person name="Bryant D."/>
            <person name="Woyke T."/>
        </authorList>
    </citation>
    <scope>NUCLEOTIDE SEQUENCE [LARGE SCALE GENOMIC DNA]</scope>
    <source>
        <strain evidence="13 14">8321</strain>
    </source>
</reference>
<keyword evidence="14" id="KW-1185">Reference proteome</keyword>
<dbReference type="GO" id="GO:0004040">
    <property type="term" value="F:amidase activity"/>
    <property type="evidence" value="ECO:0007669"/>
    <property type="project" value="InterPro"/>
</dbReference>
<comment type="similarity">
    <text evidence="4">In the C-terminal section; belongs to the glycosyl hydrolase 73 family.</text>
</comment>
<keyword evidence="7" id="KW-1005">Bacterial flagellum biogenesis</keyword>